<keyword evidence="2" id="KW-1133">Transmembrane helix</keyword>
<feature type="region of interest" description="Disordered" evidence="1">
    <location>
        <begin position="233"/>
        <end position="263"/>
    </location>
</feature>
<dbReference type="EMBL" id="BTGC01000003">
    <property type="protein sequence ID" value="GMM50197.1"/>
    <property type="molecule type" value="Genomic_DNA"/>
</dbReference>
<evidence type="ECO:0000256" key="2">
    <source>
        <dbReference type="SAM" id="Phobius"/>
    </source>
</evidence>
<feature type="transmembrane region" description="Helical" evidence="2">
    <location>
        <begin position="74"/>
        <end position="93"/>
    </location>
</feature>
<feature type="compositionally biased region" description="Low complexity" evidence="1">
    <location>
        <begin position="309"/>
        <end position="320"/>
    </location>
</feature>
<feature type="transmembrane region" description="Helical" evidence="2">
    <location>
        <begin position="45"/>
        <end position="67"/>
    </location>
</feature>
<gene>
    <name evidence="3" type="ORF">DASB73_011550</name>
</gene>
<feature type="transmembrane region" description="Helical" evidence="2">
    <location>
        <begin position="12"/>
        <end position="33"/>
    </location>
</feature>
<evidence type="ECO:0000256" key="1">
    <source>
        <dbReference type="SAM" id="MobiDB-lite"/>
    </source>
</evidence>
<feature type="compositionally biased region" description="Polar residues" evidence="1">
    <location>
        <begin position="237"/>
        <end position="263"/>
    </location>
</feature>
<feature type="compositionally biased region" description="Low complexity" evidence="1">
    <location>
        <begin position="292"/>
        <end position="301"/>
    </location>
</feature>
<name>A0AAV5RGS4_STABA</name>
<keyword evidence="2" id="KW-0472">Membrane</keyword>
<protein>
    <submittedName>
        <fullName evidence="3">Uncharacterized protein</fullName>
    </submittedName>
</protein>
<reference evidence="3 4" key="1">
    <citation type="journal article" date="2023" name="Elife">
        <title>Identification of key yeast species and microbe-microbe interactions impacting larval growth of Drosophila in the wild.</title>
        <authorList>
            <person name="Mure A."/>
            <person name="Sugiura Y."/>
            <person name="Maeda R."/>
            <person name="Honda K."/>
            <person name="Sakurai N."/>
            <person name="Takahashi Y."/>
            <person name="Watada M."/>
            <person name="Katoh T."/>
            <person name="Gotoh A."/>
            <person name="Gotoh Y."/>
            <person name="Taniguchi I."/>
            <person name="Nakamura K."/>
            <person name="Hayashi T."/>
            <person name="Katayama T."/>
            <person name="Uemura T."/>
            <person name="Hattori Y."/>
        </authorList>
    </citation>
    <scope>NUCLEOTIDE SEQUENCE [LARGE SCALE GENOMIC DNA]</scope>
    <source>
        <strain evidence="3 4">SB-73</strain>
    </source>
</reference>
<feature type="region of interest" description="Disordered" evidence="1">
    <location>
        <begin position="292"/>
        <end position="322"/>
    </location>
</feature>
<feature type="transmembrane region" description="Helical" evidence="2">
    <location>
        <begin position="113"/>
        <end position="136"/>
    </location>
</feature>
<evidence type="ECO:0000313" key="4">
    <source>
        <dbReference type="Proteomes" id="UP001362899"/>
    </source>
</evidence>
<dbReference type="Proteomes" id="UP001362899">
    <property type="component" value="Unassembled WGS sequence"/>
</dbReference>
<evidence type="ECO:0000313" key="3">
    <source>
        <dbReference type="EMBL" id="GMM50197.1"/>
    </source>
</evidence>
<keyword evidence="4" id="KW-1185">Reference proteome</keyword>
<organism evidence="3 4">
    <name type="scientific">Starmerella bacillaris</name>
    <name type="common">Yeast</name>
    <name type="synonym">Candida zemplinina</name>
    <dbReference type="NCBI Taxonomy" id="1247836"/>
    <lineage>
        <taxon>Eukaryota</taxon>
        <taxon>Fungi</taxon>
        <taxon>Dikarya</taxon>
        <taxon>Ascomycota</taxon>
        <taxon>Saccharomycotina</taxon>
        <taxon>Dipodascomycetes</taxon>
        <taxon>Dipodascales</taxon>
        <taxon>Trichomonascaceae</taxon>
        <taxon>Starmerella</taxon>
    </lineage>
</organism>
<comment type="caution">
    <text evidence="3">The sequence shown here is derived from an EMBL/GenBank/DDBJ whole genome shotgun (WGS) entry which is preliminary data.</text>
</comment>
<dbReference type="AlphaFoldDB" id="A0AAV5RGS4"/>
<proteinExistence type="predicted"/>
<sequence length="430" mass="46872">MIVIHLQLANISIGSLITGLLAIAPCCTGFILASGTYANILSLQIPAYFTAAASILVVFTQFAGIFWSYNIFQAALSIISALISMCAGMYYLTVSVKEPSYISQDWGLNSAFLITWLLSLLFTVIISSFSIGAMWCSTFGDLSKPFDANSEDFMKDYNMEKPSPTDFGSLGVNSYQGSQDIGTFGNENNITALNIPFYTSDPPQTPDIGTQRLNSPPLSDMSSIISLGSDLDINAHPDTNANTQTFEPNGQNNHENLNTNKPRTSIDLDMKSLVKRPSSLFKIPKSPKKITLSKSSFSLRRSPSKSEKLSTPQTSTSTLPMPDAILATPPPKSFPPLHSRSFNNGASLATPFGKTYNKWIMFPNGNAAESRSVSESSQVTGKIFPAAEYNRKINSAGFQKDEPIPVQLSPSGHTVSQYELERTSRVKHHQ</sequence>
<feature type="compositionally biased region" description="Polar residues" evidence="1">
    <location>
        <begin position="408"/>
        <end position="417"/>
    </location>
</feature>
<keyword evidence="2" id="KW-0812">Transmembrane</keyword>
<accession>A0AAV5RGS4</accession>
<feature type="region of interest" description="Disordered" evidence="1">
    <location>
        <begin position="397"/>
        <end position="430"/>
    </location>
</feature>